<proteinExistence type="predicted"/>
<reference evidence="2" key="2">
    <citation type="submission" date="2023-06" db="EMBL/GenBank/DDBJ databases">
        <authorList>
            <consortium name="Lawrence Berkeley National Laboratory"/>
            <person name="Mondo S.J."/>
            <person name="Hensen N."/>
            <person name="Bonometti L."/>
            <person name="Westerberg I."/>
            <person name="Brannstrom I.O."/>
            <person name="Guillou S."/>
            <person name="Cros-Aarteil S."/>
            <person name="Calhoun S."/>
            <person name="Haridas S."/>
            <person name="Kuo A."/>
            <person name="Pangilinan J."/>
            <person name="Riley R."/>
            <person name="Labutti K."/>
            <person name="Andreopoulos B."/>
            <person name="Lipzen A."/>
            <person name="Chen C."/>
            <person name="Yanf M."/>
            <person name="Daum C."/>
            <person name="Ng V."/>
            <person name="Clum A."/>
            <person name="Steindorff A."/>
            <person name="Ohm R."/>
            <person name="Martin F."/>
            <person name="Silar P."/>
            <person name="Natvig D."/>
            <person name="Lalanne C."/>
            <person name="Gautier V."/>
            <person name="Ament-Velasquez S.L."/>
            <person name="Kruys A."/>
            <person name="Hutchinson M.I."/>
            <person name="Powell A.J."/>
            <person name="Barry K."/>
            <person name="Miller A.N."/>
            <person name="Grigoriev I.V."/>
            <person name="Debuchy R."/>
            <person name="Gladieux P."/>
            <person name="Thoren M.H."/>
            <person name="Johannesson H."/>
        </authorList>
    </citation>
    <scope>NUCLEOTIDE SEQUENCE</scope>
    <source>
        <strain evidence="2">PSN324</strain>
    </source>
</reference>
<evidence type="ECO:0000313" key="2">
    <source>
        <dbReference type="EMBL" id="KAK4464361.1"/>
    </source>
</evidence>
<evidence type="ECO:0000256" key="1">
    <source>
        <dbReference type="SAM" id="SignalP"/>
    </source>
</evidence>
<gene>
    <name evidence="2" type="ORF">QBC42DRAFT_263585</name>
</gene>
<feature type="signal peptide" evidence="1">
    <location>
        <begin position="1"/>
        <end position="27"/>
    </location>
</feature>
<keyword evidence="1" id="KW-0732">Signal</keyword>
<organism evidence="2 3">
    <name type="scientific">Cladorrhinum samala</name>
    <dbReference type="NCBI Taxonomy" id="585594"/>
    <lineage>
        <taxon>Eukaryota</taxon>
        <taxon>Fungi</taxon>
        <taxon>Dikarya</taxon>
        <taxon>Ascomycota</taxon>
        <taxon>Pezizomycotina</taxon>
        <taxon>Sordariomycetes</taxon>
        <taxon>Sordariomycetidae</taxon>
        <taxon>Sordariales</taxon>
        <taxon>Podosporaceae</taxon>
        <taxon>Cladorrhinum</taxon>
    </lineage>
</organism>
<dbReference type="EMBL" id="MU864949">
    <property type="protein sequence ID" value="KAK4464361.1"/>
    <property type="molecule type" value="Genomic_DNA"/>
</dbReference>
<evidence type="ECO:0000313" key="3">
    <source>
        <dbReference type="Proteomes" id="UP001321749"/>
    </source>
</evidence>
<feature type="chain" id="PRO_5043496899" evidence="1">
    <location>
        <begin position="28"/>
        <end position="269"/>
    </location>
</feature>
<comment type="caution">
    <text evidence="2">The sequence shown here is derived from an EMBL/GenBank/DDBJ whole genome shotgun (WGS) entry which is preliminary data.</text>
</comment>
<protein>
    <submittedName>
        <fullName evidence="2">Uncharacterized protein</fullName>
    </submittedName>
</protein>
<dbReference type="Proteomes" id="UP001321749">
    <property type="component" value="Unassembled WGS sequence"/>
</dbReference>
<reference evidence="2" key="1">
    <citation type="journal article" date="2023" name="Mol. Phylogenet. Evol.">
        <title>Genome-scale phylogeny and comparative genomics of the fungal order Sordariales.</title>
        <authorList>
            <person name="Hensen N."/>
            <person name="Bonometti L."/>
            <person name="Westerberg I."/>
            <person name="Brannstrom I.O."/>
            <person name="Guillou S."/>
            <person name="Cros-Aarteil S."/>
            <person name="Calhoun S."/>
            <person name="Haridas S."/>
            <person name="Kuo A."/>
            <person name="Mondo S."/>
            <person name="Pangilinan J."/>
            <person name="Riley R."/>
            <person name="LaButti K."/>
            <person name="Andreopoulos B."/>
            <person name="Lipzen A."/>
            <person name="Chen C."/>
            <person name="Yan M."/>
            <person name="Daum C."/>
            <person name="Ng V."/>
            <person name="Clum A."/>
            <person name="Steindorff A."/>
            <person name="Ohm R.A."/>
            <person name="Martin F."/>
            <person name="Silar P."/>
            <person name="Natvig D.O."/>
            <person name="Lalanne C."/>
            <person name="Gautier V."/>
            <person name="Ament-Velasquez S.L."/>
            <person name="Kruys A."/>
            <person name="Hutchinson M.I."/>
            <person name="Powell A.J."/>
            <person name="Barry K."/>
            <person name="Miller A.N."/>
            <person name="Grigoriev I.V."/>
            <person name="Debuchy R."/>
            <person name="Gladieux P."/>
            <person name="Hiltunen Thoren M."/>
            <person name="Johannesson H."/>
        </authorList>
    </citation>
    <scope>NUCLEOTIDE SEQUENCE</scope>
    <source>
        <strain evidence="2">PSN324</strain>
    </source>
</reference>
<accession>A0AAV9HZ45</accession>
<keyword evidence="3" id="KW-1185">Reference proteome</keyword>
<name>A0AAV9HZ45_9PEZI</name>
<dbReference type="AlphaFoldDB" id="A0AAV9HZ45"/>
<sequence>MHPSFHPVSAVTLATAAALLLATGTSASPPPSPPLITPGPDSSHAALLAARQQTTPTAVTDPHSSECIASYNSVFRDLPVPPPAVRSYFAREVSSIAEDSVTADDWEERSRSALKFYATADYVSFCSAASAGAPTRAFPGDSAAEAGWREYYSASTSFIRQSSVQSSARRLASDCSDVVGVSASAMYIVATDYSECATAYKAQATRYVEAGQSVIDEEQAATRTSSGGQVAGTTSQSTGAAWRARQTGCAVAAGVAAAAVVGAVGAMGV</sequence>